<organism evidence="9 10">
    <name type="scientific">Mycolicibacterium murale</name>
    <dbReference type="NCBI Taxonomy" id="182220"/>
    <lineage>
        <taxon>Bacteria</taxon>
        <taxon>Bacillati</taxon>
        <taxon>Actinomycetota</taxon>
        <taxon>Actinomycetes</taxon>
        <taxon>Mycobacteriales</taxon>
        <taxon>Mycobacteriaceae</taxon>
        <taxon>Mycolicibacterium</taxon>
    </lineage>
</organism>
<feature type="region of interest" description="Disordered" evidence="7">
    <location>
        <begin position="297"/>
        <end position="317"/>
    </location>
</feature>
<dbReference type="InterPro" id="IPR011047">
    <property type="entry name" value="Quinoprotein_ADH-like_sf"/>
</dbReference>
<evidence type="ECO:0000256" key="3">
    <source>
        <dbReference type="ARBA" id="ARBA00022692"/>
    </source>
</evidence>
<evidence type="ECO:0000313" key="9">
    <source>
        <dbReference type="EMBL" id="GFG62336.1"/>
    </source>
</evidence>
<feature type="transmembrane region" description="Helical" evidence="8">
    <location>
        <begin position="57"/>
        <end position="83"/>
    </location>
</feature>
<evidence type="ECO:0000256" key="8">
    <source>
        <dbReference type="SAM" id="Phobius"/>
    </source>
</evidence>
<evidence type="ECO:0000256" key="6">
    <source>
        <dbReference type="RuleBase" id="RU003943"/>
    </source>
</evidence>
<dbReference type="Proteomes" id="UP000465241">
    <property type="component" value="Unassembled WGS sequence"/>
</dbReference>
<comment type="caution">
    <text evidence="9">The sequence shown here is derived from an EMBL/GenBank/DDBJ whole genome shotgun (WGS) entry which is preliminary data.</text>
</comment>
<dbReference type="AlphaFoldDB" id="A0A7I9WYM4"/>
<dbReference type="InterPro" id="IPR037294">
    <property type="entry name" value="ABC_BtuC-like"/>
</dbReference>
<evidence type="ECO:0008006" key="11">
    <source>
        <dbReference type="Google" id="ProtNLM"/>
    </source>
</evidence>
<feature type="transmembrane region" description="Helical" evidence="8">
    <location>
        <begin position="223"/>
        <end position="244"/>
    </location>
</feature>
<sequence length="673" mass="68167">MLGLLTEPFSSALVRQALVAGLIATAICAIVGTWVVLRGSAFLGDAMSHGVLPGVALASLLGGNIVVGALVAALAMAYGVSALGTSTRLSPDTTIGLLLVGMLALGVIVVSHSRSFATDLTALLFGDVLAATNSDIIGLAVALVVIAMIAFLGRRAFIAATFDSRKAATLGLRPTVALATLTVLMALAIVASFQVVGTLLMLGLLVAPPAAAILWARSVPQIMLGAAVIGAIAVIVGLVISWHAATAGGATIAITAVALFFVPLAATALAPRVRKGSAAAATAVVAVVGLVGCSTSEQPPAPGDQASPPIAAPEGAEHNLDSAGTIELDGAPTRLIVVDSGTGAAEVLDALEETGTPLGEFGPMENLVGDGRFGYLLGSSGVAVVDSGSWTFDHGDHSHYYAKPPAALGDSNVGAVAVAADTDRVALRSADGNVVVWDREWLEDGEIRPMDGPPVEGARVAVPYEDVLVVATETGELLAVDDDGTAAPLPVRCEQAGGVATTRTAVVLACRDGAVRVSGDEDLPQAALIPFPAGQTPALPLLTNLGSEGTVVGLSGEQLWALDSSQAMWSSVEVPDAVAANSAGDGHALVLTRDGMLRTVTLADGDQVAELPLFAGGVSIDGPMPVIEVDRERAYVNDAAAQAIYEIDYRDGLRLARTLTTTVTPDLMVETGR</sequence>
<keyword evidence="5 8" id="KW-0472">Membrane</keyword>
<dbReference type="GO" id="GO:0043190">
    <property type="term" value="C:ATP-binding cassette (ABC) transporter complex"/>
    <property type="evidence" value="ECO:0007669"/>
    <property type="project" value="InterPro"/>
</dbReference>
<dbReference type="Gene3D" id="1.10.3470.10">
    <property type="entry name" value="ABC transporter involved in vitamin B12 uptake, BtuC"/>
    <property type="match status" value="1"/>
</dbReference>
<evidence type="ECO:0000256" key="7">
    <source>
        <dbReference type="SAM" id="MobiDB-lite"/>
    </source>
</evidence>
<evidence type="ECO:0000256" key="1">
    <source>
        <dbReference type="ARBA" id="ARBA00004141"/>
    </source>
</evidence>
<dbReference type="RefSeq" id="WP_193491687.1">
    <property type="nucleotide sequence ID" value="NZ_BAAAMC010000033.1"/>
</dbReference>
<dbReference type="EMBL" id="BLKT01000003">
    <property type="protein sequence ID" value="GFG62336.1"/>
    <property type="molecule type" value="Genomic_DNA"/>
</dbReference>
<evidence type="ECO:0000256" key="2">
    <source>
        <dbReference type="ARBA" id="ARBA00008034"/>
    </source>
</evidence>
<evidence type="ECO:0000256" key="5">
    <source>
        <dbReference type="ARBA" id="ARBA00023136"/>
    </source>
</evidence>
<protein>
    <recommendedName>
        <fullName evidence="11">ABC transporter</fullName>
    </recommendedName>
</protein>
<feature type="transmembrane region" description="Helical" evidence="8">
    <location>
        <begin position="136"/>
        <end position="153"/>
    </location>
</feature>
<dbReference type="SUPFAM" id="SSF50998">
    <property type="entry name" value="Quinoprotein alcohol dehydrogenase-like"/>
    <property type="match status" value="1"/>
</dbReference>
<evidence type="ECO:0000256" key="4">
    <source>
        <dbReference type="ARBA" id="ARBA00022989"/>
    </source>
</evidence>
<feature type="transmembrane region" description="Helical" evidence="8">
    <location>
        <begin position="174"/>
        <end position="193"/>
    </location>
</feature>
<feature type="transmembrane region" description="Helical" evidence="8">
    <location>
        <begin position="276"/>
        <end position="292"/>
    </location>
</feature>
<dbReference type="CDD" id="cd06550">
    <property type="entry name" value="TM_ABC_iron-siderophores_like"/>
    <property type="match status" value="1"/>
</dbReference>
<keyword evidence="3 6" id="KW-0812">Transmembrane</keyword>
<dbReference type="Pfam" id="PF00950">
    <property type="entry name" value="ABC-3"/>
    <property type="match status" value="1"/>
</dbReference>
<keyword evidence="6" id="KW-0813">Transport</keyword>
<evidence type="ECO:0000313" key="10">
    <source>
        <dbReference type="Proteomes" id="UP000465241"/>
    </source>
</evidence>
<comment type="similarity">
    <text evidence="2 6">Belongs to the ABC-3 integral membrane protein family.</text>
</comment>
<feature type="transmembrane region" description="Helical" evidence="8">
    <location>
        <begin position="250"/>
        <end position="269"/>
    </location>
</feature>
<proteinExistence type="inferred from homology"/>
<dbReference type="InterPro" id="IPR001626">
    <property type="entry name" value="ABC_TroCD"/>
</dbReference>
<feature type="transmembrane region" description="Helical" evidence="8">
    <location>
        <begin position="199"/>
        <end position="216"/>
    </location>
</feature>
<feature type="transmembrane region" description="Helical" evidence="8">
    <location>
        <begin position="95"/>
        <end position="116"/>
    </location>
</feature>
<gene>
    <name evidence="9" type="ORF">MMUR_64720</name>
</gene>
<dbReference type="SUPFAM" id="SSF81345">
    <property type="entry name" value="ABC transporter involved in vitamin B12 uptake, BtuC"/>
    <property type="match status" value="1"/>
</dbReference>
<keyword evidence="10" id="KW-1185">Reference proteome</keyword>
<accession>A0A7I9WYM4</accession>
<keyword evidence="4 8" id="KW-1133">Transmembrane helix</keyword>
<name>A0A7I9WYM4_9MYCO</name>
<comment type="subcellular location">
    <subcellularLocation>
        <location evidence="6">Cell membrane</location>
        <topology evidence="6">Multi-pass membrane protein</topology>
    </subcellularLocation>
    <subcellularLocation>
        <location evidence="1">Membrane</location>
        <topology evidence="1">Multi-pass membrane protein</topology>
    </subcellularLocation>
</comment>
<dbReference type="GO" id="GO:0055085">
    <property type="term" value="P:transmembrane transport"/>
    <property type="evidence" value="ECO:0007669"/>
    <property type="project" value="InterPro"/>
</dbReference>
<feature type="transmembrane region" description="Helical" evidence="8">
    <location>
        <begin position="12"/>
        <end position="37"/>
    </location>
</feature>
<dbReference type="GO" id="GO:0010043">
    <property type="term" value="P:response to zinc ion"/>
    <property type="evidence" value="ECO:0007669"/>
    <property type="project" value="TreeGrafter"/>
</dbReference>
<dbReference type="PANTHER" id="PTHR30477:SF13">
    <property type="entry name" value="IRON TRANSPORT SYSTEM MEMBRANE PROTEIN HI_0360-RELATED"/>
    <property type="match status" value="1"/>
</dbReference>
<reference evidence="9 10" key="1">
    <citation type="journal article" date="2019" name="Emerg. Microbes Infect.">
        <title>Comprehensive subspecies identification of 175 nontuberculous mycobacteria species based on 7547 genomic profiles.</title>
        <authorList>
            <person name="Matsumoto Y."/>
            <person name="Kinjo T."/>
            <person name="Motooka D."/>
            <person name="Nabeya D."/>
            <person name="Jung N."/>
            <person name="Uechi K."/>
            <person name="Horii T."/>
            <person name="Iida T."/>
            <person name="Fujita J."/>
            <person name="Nakamura S."/>
        </authorList>
    </citation>
    <scope>NUCLEOTIDE SEQUENCE [LARGE SCALE GENOMIC DNA]</scope>
    <source>
        <strain evidence="9 10">JCM 13392</strain>
    </source>
</reference>
<dbReference type="NCBIfam" id="NF040871">
    <property type="entry name" value="AztB"/>
    <property type="match status" value="1"/>
</dbReference>
<dbReference type="PANTHER" id="PTHR30477">
    <property type="entry name" value="ABC-TRANSPORTER METAL-BINDING PROTEIN"/>
    <property type="match status" value="1"/>
</dbReference>